<dbReference type="STRING" id="158607.A0A2P5HR42"/>
<dbReference type="AlphaFoldDB" id="A0A2P5HR42"/>
<comment type="caution">
    <text evidence="1">The sequence shown here is derived from an EMBL/GenBank/DDBJ whole genome shotgun (WGS) entry which is preliminary data.</text>
</comment>
<dbReference type="EMBL" id="MAVT02000950">
    <property type="protein sequence ID" value="POS72675.1"/>
    <property type="molecule type" value="Genomic_DNA"/>
</dbReference>
<dbReference type="Proteomes" id="UP000094444">
    <property type="component" value="Unassembled WGS sequence"/>
</dbReference>
<organism evidence="1 2">
    <name type="scientific">Diaporthe helianthi</name>
    <dbReference type="NCBI Taxonomy" id="158607"/>
    <lineage>
        <taxon>Eukaryota</taxon>
        <taxon>Fungi</taxon>
        <taxon>Dikarya</taxon>
        <taxon>Ascomycota</taxon>
        <taxon>Pezizomycotina</taxon>
        <taxon>Sordariomycetes</taxon>
        <taxon>Sordariomycetidae</taxon>
        <taxon>Diaporthales</taxon>
        <taxon>Diaporthaceae</taxon>
        <taxon>Diaporthe</taxon>
    </lineage>
</organism>
<evidence type="ECO:0008006" key="3">
    <source>
        <dbReference type="Google" id="ProtNLM"/>
    </source>
</evidence>
<proteinExistence type="predicted"/>
<accession>A0A2P5HR42</accession>
<evidence type="ECO:0000313" key="1">
    <source>
        <dbReference type="EMBL" id="POS72675.1"/>
    </source>
</evidence>
<dbReference type="OrthoDB" id="2821964at2759"/>
<reference evidence="1" key="1">
    <citation type="submission" date="2017-09" db="EMBL/GenBank/DDBJ databases">
        <title>Polyketide synthases of a Diaporthe helianthi virulent isolate.</title>
        <authorList>
            <person name="Baroncelli R."/>
        </authorList>
    </citation>
    <scope>NUCLEOTIDE SEQUENCE [LARGE SCALE GENOMIC DNA]</scope>
    <source>
        <strain evidence="1">7/96</strain>
    </source>
</reference>
<name>A0A2P5HR42_DIAHE</name>
<evidence type="ECO:0000313" key="2">
    <source>
        <dbReference type="Proteomes" id="UP000094444"/>
    </source>
</evidence>
<sequence length="409" mass="47012">MLPESPNLSTRNPRVRDTWYYPPDIAHDLDGIDLPQHVKGEVLATAWEYTRTVIPHYTNWKRYVAFMRIIVMGIIAEFKGDLVDLTKGDTVLNYSLDGVLSDMFKGTPGHAEMAREYKTFLLISGDKSSSRREGELFRRYVNCLAHSPYRYFRMRDADALARFTIAVALACQDQDKIWFTEDEFDFLAELGNTMYDAVTFFKHRSEGETNSTFAYMPPDLRVGAYRQCREVLWALDAAWAERPEMACVTSFLRYFGGPLHLMMRRYRFFEEDLTMGREEDADIVSQARQHYKLWNRIDASGQRSVSGEDMERYYYVIANEDKLLFPRCAGWIVDGGDGHSCDSCQYRFSYGAETTHRFGGVELCVSCKSSQWRAHLLTFPERAAAVFPELKAVYNAAIVGVNVNIKPVG</sequence>
<dbReference type="InParanoid" id="A0A2P5HR42"/>
<gene>
    <name evidence="1" type="ORF">DHEL01_v208928</name>
</gene>
<protein>
    <recommendedName>
        <fullName evidence="3">ABA 3 protein</fullName>
    </recommendedName>
</protein>
<keyword evidence="2" id="KW-1185">Reference proteome</keyword>